<dbReference type="InterPro" id="IPR015943">
    <property type="entry name" value="WD40/YVTN_repeat-like_dom_sf"/>
</dbReference>
<dbReference type="CDD" id="cd00200">
    <property type="entry name" value="WD40"/>
    <property type="match status" value="2"/>
</dbReference>
<feature type="repeat" description="WD" evidence="3">
    <location>
        <begin position="759"/>
        <end position="800"/>
    </location>
</feature>
<dbReference type="InterPro" id="IPR020472">
    <property type="entry name" value="WD40_PAC1"/>
</dbReference>
<feature type="domain" description="NACHT" evidence="4">
    <location>
        <begin position="117"/>
        <end position="275"/>
    </location>
</feature>
<dbReference type="Pfam" id="PF00805">
    <property type="entry name" value="Pentapeptide"/>
    <property type="match status" value="1"/>
</dbReference>
<organism evidence="5 6">
    <name type="scientific">Linnemannia gamsii</name>
    <dbReference type="NCBI Taxonomy" id="64522"/>
    <lineage>
        <taxon>Eukaryota</taxon>
        <taxon>Fungi</taxon>
        <taxon>Fungi incertae sedis</taxon>
        <taxon>Mucoromycota</taxon>
        <taxon>Mortierellomycotina</taxon>
        <taxon>Mortierellomycetes</taxon>
        <taxon>Mortierellales</taxon>
        <taxon>Mortierellaceae</taxon>
        <taxon>Linnemannia</taxon>
    </lineage>
</organism>
<reference evidence="5 6" key="1">
    <citation type="journal article" date="2020" name="Fungal Divers.">
        <title>Resolving the Mortierellaceae phylogeny through synthesis of multi-gene phylogenetics and phylogenomics.</title>
        <authorList>
            <person name="Vandepol N."/>
            <person name="Liber J."/>
            <person name="Desiro A."/>
            <person name="Na H."/>
            <person name="Kennedy M."/>
            <person name="Barry K."/>
            <person name="Grigoriev I.V."/>
            <person name="Miller A.N."/>
            <person name="O'Donnell K."/>
            <person name="Stajich J.E."/>
            <person name="Bonito G."/>
        </authorList>
    </citation>
    <scope>NUCLEOTIDE SEQUENCE [LARGE SCALE GENOMIC DNA]</scope>
    <source>
        <strain evidence="5 6">AD045</strain>
    </source>
</reference>
<protein>
    <submittedName>
        <fullName evidence="5">WD_REPEATS_REGION domain-containing protein</fullName>
    </submittedName>
</protein>
<feature type="repeat" description="WD" evidence="3">
    <location>
        <begin position="1012"/>
        <end position="1044"/>
    </location>
</feature>
<dbReference type="PROSITE" id="PS00678">
    <property type="entry name" value="WD_REPEATS_1"/>
    <property type="match status" value="3"/>
</dbReference>
<dbReference type="PRINTS" id="PR00320">
    <property type="entry name" value="GPROTEINBRPT"/>
</dbReference>
<feature type="repeat" description="WD" evidence="3">
    <location>
        <begin position="717"/>
        <end position="758"/>
    </location>
</feature>
<dbReference type="InterPro" id="IPR001680">
    <property type="entry name" value="WD40_rpt"/>
</dbReference>
<feature type="repeat" description="WD" evidence="3">
    <location>
        <begin position="1057"/>
        <end position="1088"/>
    </location>
</feature>
<keyword evidence="1 3" id="KW-0853">WD repeat</keyword>
<dbReference type="InterPro" id="IPR036322">
    <property type="entry name" value="WD40_repeat_dom_sf"/>
</dbReference>
<dbReference type="InterPro" id="IPR001646">
    <property type="entry name" value="5peptide_repeat"/>
</dbReference>
<dbReference type="InterPro" id="IPR027417">
    <property type="entry name" value="P-loop_NTPase"/>
</dbReference>
<evidence type="ECO:0000259" key="4">
    <source>
        <dbReference type="Pfam" id="PF05729"/>
    </source>
</evidence>
<feature type="repeat" description="WD" evidence="3">
    <location>
        <begin position="675"/>
        <end position="716"/>
    </location>
</feature>
<dbReference type="Gene3D" id="3.40.50.300">
    <property type="entry name" value="P-loop containing nucleotide triphosphate hydrolases"/>
    <property type="match status" value="1"/>
</dbReference>
<dbReference type="Pfam" id="PF05729">
    <property type="entry name" value="NACHT"/>
    <property type="match status" value="1"/>
</dbReference>
<dbReference type="SUPFAM" id="SSF50978">
    <property type="entry name" value="WD40 repeat-like"/>
    <property type="match status" value="3"/>
</dbReference>
<accession>A0ABQ7JR85</accession>
<comment type="caution">
    <text evidence="5">The sequence shown here is derived from an EMBL/GenBank/DDBJ whole genome shotgun (WGS) entry which is preliminary data.</text>
</comment>
<dbReference type="SUPFAM" id="SSF52540">
    <property type="entry name" value="P-loop containing nucleoside triphosphate hydrolases"/>
    <property type="match status" value="1"/>
</dbReference>
<evidence type="ECO:0000256" key="2">
    <source>
        <dbReference type="ARBA" id="ARBA00022737"/>
    </source>
</evidence>
<dbReference type="InterPro" id="IPR007111">
    <property type="entry name" value="NACHT_NTPase"/>
</dbReference>
<gene>
    <name evidence="5" type="primary">WDR31_12</name>
    <name evidence="5" type="ORF">BGZ96_012128</name>
</gene>
<feature type="repeat" description="WD" evidence="3">
    <location>
        <begin position="843"/>
        <end position="884"/>
    </location>
</feature>
<dbReference type="PANTHER" id="PTHR19879:SF9">
    <property type="entry name" value="TRANSCRIPTION INITIATION FACTOR TFIID SUBUNIT 5"/>
    <property type="match status" value="1"/>
</dbReference>
<dbReference type="SMART" id="SM00320">
    <property type="entry name" value="WD40"/>
    <property type="match status" value="14"/>
</dbReference>
<evidence type="ECO:0000256" key="1">
    <source>
        <dbReference type="ARBA" id="ARBA00022574"/>
    </source>
</evidence>
<evidence type="ECO:0000256" key="3">
    <source>
        <dbReference type="PROSITE-ProRule" id="PRU00221"/>
    </source>
</evidence>
<dbReference type="InterPro" id="IPR019775">
    <property type="entry name" value="WD40_repeat_CS"/>
</dbReference>
<sequence>LPASTMSSPPPPTQSTTTFSDLETISTQCKRPLSQDDLPVKSRRIEDPLYVDNELIQAQNRQYIESIVHTHRMQRLNVYKQPIFIALMAKPSLQAPDEALFPLMDKVKEFLAGDSQVMLILGDSGAGKSTFNRQLEHELWQDYKPGDRIPLFINLPALKQPERGLILKHLRTYDIADDEIHELKQHRQFVLICDGYDESHLNCNLHTTNFLNRPGQRDTKLLITCRTQYLGPDYRSGFAPVGEDYYSHDVNELFQEVVIAPFSEGQIEDYVERYVPFEPRKWIKLDYMNMLTTIPNLMDLIKNPFLLKLCLEALPNVVEGKSDLSRLRVTRVLLYDIFVWRWLAVSKLRLQGLQLSNDKQLAFDELLGDGFEQNGIKYQEDLAAAIFQEQKGIPDVDYNHKRDKSFWKAEFFSPESELINILRRASLLCRVGAQYRFVHISILEYFYSCAICGVAGVDDITIHPLSQRNLVVKPSIIQFLAERVRLGSYCKQKLLALIVQSKTETDERAACAAACAAANAITILVKAGVRFNGLDLRGIRVPGADLSGGHFDSANLQEADLTGVNLTRSWIRRADFSMARMEGVQFGELPLLKEDDCVISIAYSRNEESFAVGLENGDIKFYNTKSWIRTQTLDGHKTHVTELAYSPCGQQLLSGSDDYTTVLWNTQEGSTEVFIKGHEGSVRAVAFSPCGQQLLSGGDDYSVRLWNYRDGSTAFVMEGHKDSVRAVAFSPLGGQIASASKDKTVRLWDSQTGASLFILREHIGWVDSIAYSPSGRSIISGGADGTIRMFDTYSGKFDSTLDNTMDGIFCVACSSDDHWLVAGDDSGMLQLWGLNTRKPRKLWKGHDSTVSGIDFSPNNQWIASSSWDCTVKLWGVQTGALISVFAGHSEPVETVAFSPIGLRLASGSQDKTVRLWDVTTTGTWLDLDCDQTDIITSVAYSADGTSLISGSVSGTVQRYDAVTGEPGLLFSCGSCQANVVIVSPNGLQIATAGLDNKVIIWSTEVDVKPFVLQGHTGRISMLAFSPDGQWIVSGSYDRTVRLWNARLREPEEPDLVLAGHSDDVLSVAFSPCGLKIVSGTRDGTIRVWVKSVVVLNVSVNEKPQPSLQVMDKWSQSSLQVVDKKPQTSLQAVAVSYSSGSMTIALGRLMGACLELWDEKSLKALHVLQHDDKNDDDVVVVVWSTCGQWIATGSNNSVWLWRLIVRDEAQEWKCVVVIRDFLGGVRSIAWRPSELEFVTGSGSGCVQAWRLVDESEGISSARLVWSSGYTAFAVTDAIIVGTVGLNVLNQRLLKQRGARDEPLSPKDLTDDQ</sequence>
<feature type="repeat" description="WD" evidence="3">
    <location>
        <begin position="885"/>
        <end position="920"/>
    </location>
</feature>
<proteinExistence type="predicted"/>
<dbReference type="EMBL" id="JAAAIM010000899">
    <property type="protein sequence ID" value="KAG0283462.1"/>
    <property type="molecule type" value="Genomic_DNA"/>
</dbReference>
<keyword evidence="6" id="KW-1185">Reference proteome</keyword>
<dbReference type="PROSITE" id="PS50294">
    <property type="entry name" value="WD_REPEATS_REGION"/>
    <property type="match status" value="8"/>
</dbReference>
<dbReference type="Gene3D" id="2.130.10.10">
    <property type="entry name" value="YVTN repeat-like/Quinoprotein amine dehydrogenase"/>
    <property type="match status" value="4"/>
</dbReference>
<feature type="non-terminal residue" evidence="5">
    <location>
        <position position="1"/>
    </location>
</feature>
<keyword evidence="2" id="KW-0677">Repeat</keyword>
<dbReference type="Gene3D" id="2.160.20.80">
    <property type="entry name" value="E3 ubiquitin-protein ligase SopA"/>
    <property type="match status" value="1"/>
</dbReference>
<feature type="repeat" description="WD" evidence="3">
    <location>
        <begin position="633"/>
        <end position="674"/>
    </location>
</feature>
<dbReference type="InterPro" id="IPR025662">
    <property type="entry name" value="Sigma_54_int_dom_ATP-bd_1"/>
</dbReference>
<evidence type="ECO:0000313" key="6">
    <source>
        <dbReference type="Proteomes" id="UP001194696"/>
    </source>
</evidence>
<dbReference type="Proteomes" id="UP001194696">
    <property type="component" value="Unassembled WGS sequence"/>
</dbReference>
<dbReference type="PROSITE" id="PS00675">
    <property type="entry name" value="SIGMA54_INTERACT_1"/>
    <property type="match status" value="1"/>
</dbReference>
<dbReference type="PANTHER" id="PTHR19879">
    <property type="entry name" value="TRANSCRIPTION INITIATION FACTOR TFIID"/>
    <property type="match status" value="1"/>
</dbReference>
<dbReference type="PROSITE" id="PS50082">
    <property type="entry name" value="WD_REPEATS_2"/>
    <property type="match status" value="8"/>
</dbReference>
<name>A0ABQ7JR85_9FUNG</name>
<dbReference type="SUPFAM" id="SSF141571">
    <property type="entry name" value="Pentapeptide repeat-like"/>
    <property type="match status" value="1"/>
</dbReference>
<dbReference type="Pfam" id="PF00400">
    <property type="entry name" value="WD40"/>
    <property type="match status" value="11"/>
</dbReference>
<evidence type="ECO:0000313" key="5">
    <source>
        <dbReference type="EMBL" id="KAG0283462.1"/>
    </source>
</evidence>